<accession>D8SLT5</accession>
<dbReference type="HOGENOM" id="CLU_724428_0_0_1"/>
<dbReference type="InParanoid" id="D8SLT5"/>
<protein>
    <submittedName>
        <fullName evidence="1">Uncharacterized protein</fullName>
    </submittedName>
</protein>
<dbReference type="Gramene" id="EFJ14716">
    <property type="protein sequence ID" value="EFJ14716"/>
    <property type="gene ID" value="SELMODRAFT_423467"/>
</dbReference>
<reference evidence="1 2" key="1">
    <citation type="journal article" date="2011" name="Science">
        <title>The Selaginella genome identifies genetic changes associated with the evolution of vascular plants.</title>
        <authorList>
            <person name="Banks J.A."/>
            <person name="Nishiyama T."/>
            <person name="Hasebe M."/>
            <person name="Bowman J.L."/>
            <person name="Gribskov M."/>
            <person name="dePamphilis C."/>
            <person name="Albert V.A."/>
            <person name="Aono N."/>
            <person name="Aoyama T."/>
            <person name="Ambrose B.A."/>
            <person name="Ashton N.W."/>
            <person name="Axtell M.J."/>
            <person name="Barker E."/>
            <person name="Barker M.S."/>
            <person name="Bennetzen J.L."/>
            <person name="Bonawitz N.D."/>
            <person name="Chapple C."/>
            <person name="Cheng C."/>
            <person name="Correa L.G."/>
            <person name="Dacre M."/>
            <person name="DeBarry J."/>
            <person name="Dreyer I."/>
            <person name="Elias M."/>
            <person name="Engstrom E.M."/>
            <person name="Estelle M."/>
            <person name="Feng L."/>
            <person name="Finet C."/>
            <person name="Floyd S.K."/>
            <person name="Frommer W.B."/>
            <person name="Fujita T."/>
            <person name="Gramzow L."/>
            <person name="Gutensohn M."/>
            <person name="Harholt J."/>
            <person name="Hattori M."/>
            <person name="Heyl A."/>
            <person name="Hirai T."/>
            <person name="Hiwatashi Y."/>
            <person name="Ishikawa M."/>
            <person name="Iwata M."/>
            <person name="Karol K.G."/>
            <person name="Koehler B."/>
            <person name="Kolukisaoglu U."/>
            <person name="Kubo M."/>
            <person name="Kurata T."/>
            <person name="Lalonde S."/>
            <person name="Li K."/>
            <person name="Li Y."/>
            <person name="Litt A."/>
            <person name="Lyons E."/>
            <person name="Manning G."/>
            <person name="Maruyama T."/>
            <person name="Michael T.P."/>
            <person name="Mikami K."/>
            <person name="Miyazaki S."/>
            <person name="Morinaga S."/>
            <person name="Murata T."/>
            <person name="Mueller-Roeber B."/>
            <person name="Nelson D.R."/>
            <person name="Obara M."/>
            <person name="Oguri Y."/>
            <person name="Olmstead R.G."/>
            <person name="Onodera N."/>
            <person name="Petersen B.L."/>
            <person name="Pils B."/>
            <person name="Prigge M."/>
            <person name="Rensing S.A."/>
            <person name="Riano-Pachon D.M."/>
            <person name="Roberts A.W."/>
            <person name="Sato Y."/>
            <person name="Scheller H.V."/>
            <person name="Schulz B."/>
            <person name="Schulz C."/>
            <person name="Shakirov E.V."/>
            <person name="Shibagaki N."/>
            <person name="Shinohara N."/>
            <person name="Shippen D.E."/>
            <person name="Soerensen I."/>
            <person name="Sotooka R."/>
            <person name="Sugimoto N."/>
            <person name="Sugita M."/>
            <person name="Sumikawa N."/>
            <person name="Tanurdzic M."/>
            <person name="Theissen G."/>
            <person name="Ulvskov P."/>
            <person name="Wakazuki S."/>
            <person name="Weng J.K."/>
            <person name="Willats W.W."/>
            <person name="Wipf D."/>
            <person name="Wolf P.G."/>
            <person name="Yang L."/>
            <person name="Zimmer A.D."/>
            <person name="Zhu Q."/>
            <person name="Mitros T."/>
            <person name="Hellsten U."/>
            <person name="Loque D."/>
            <person name="Otillar R."/>
            <person name="Salamov A."/>
            <person name="Schmutz J."/>
            <person name="Shapiro H."/>
            <person name="Lindquist E."/>
            <person name="Lucas S."/>
            <person name="Rokhsar D."/>
            <person name="Grigoriev I.V."/>
        </authorList>
    </citation>
    <scope>NUCLEOTIDE SEQUENCE [LARGE SCALE GENOMIC DNA]</scope>
</reference>
<keyword evidence="2" id="KW-1185">Reference proteome</keyword>
<dbReference type="AlphaFoldDB" id="D8SLT5"/>
<evidence type="ECO:0000313" key="1">
    <source>
        <dbReference type="EMBL" id="EFJ14716.1"/>
    </source>
</evidence>
<sequence length="382" mass="43305">MKHKILPLLKAVRQDALRSGDAKLARWCKDLAREAVAEGREHRCLREFYGSGSFTLTDIGVVGRAVLILYVGNLFSSTLEKQRCIFSSLGSVKEVDLDLLVAAASRLRKLDCSPAYEEAIWGVLKRVCSTDYFLKEDLATASRVFGKVMAAGGDCHSQQLMNAILQAYREVEYVHYDSRSCNRLDFDPAKPIDEVVALVVAPLEPGELLRGINDSPVLEQLTTRRPDQQSLIPHTEAVMVCIEHAVMWLCKSKLRVFYPLAMTYQDIAKLSIEDERLFQRFWNVRIPSPLERGLRVIAIDDSDALMDGDLHYVHAEDYKSITPVLLEDMSIKELEVLKKLAFHYRATTANLEYERSVACGIAADFFMEYGRSEPPQYRYLLT</sequence>
<organism evidence="2">
    <name type="scientific">Selaginella moellendorffii</name>
    <name type="common">Spikemoss</name>
    <dbReference type="NCBI Taxonomy" id="88036"/>
    <lineage>
        <taxon>Eukaryota</taxon>
        <taxon>Viridiplantae</taxon>
        <taxon>Streptophyta</taxon>
        <taxon>Embryophyta</taxon>
        <taxon>Tracheophyta</taxon>
        <taxon>Lycopodiopsida</taxon>
        <taxon>Selaginellales</taxon>
        <taxon>Selaginellaceae</taxon>
        <taxon>Selaginella</taxon>
    </lineage>
</organism>
<gene>
    <name evidence="1" type="ORF">SELMODRAFT_423467</name>
</gene>
<dbReference type="EMBL" id="GL377626">
    <property type="protein sequence ID" value="EFJ14716.1"/>
    <property type="molecule type" value="Genomic_DNA"/>
</dbReference>
<proteinExistence type="predicted"/>
<dbReference type="KEGG" id="smo:SELMODRAFT_423467"/>
<name>D8SLT5_SELML</name>
<evidence type="ECO:0000313" key="2">
    <source>
        <dbReference type="Proteomes" id="UP000001514"/>
    </source>
</evidence>
<dbReference type="Proteomes" id="UP000001514">
    <property type="component" value="Unassembled WGS sequence"/>
</dbReference>